<gene>
    <name evidence="1" type="ORF">M977_01254</name>
</gene>
<organism evidence="1 2">
    <name type="scientific">Buttiauxella gaviniae ATCC 51604</name>
    <dbReference type="NCBI Taxonomy" id="1354253"/>
    <lineage>
        <taxon>Bacteria</taxon>
        <taxon>Pseudomonadati</taxon>
        <taxon>Pseudomonadota</taxon>
        <taxon>Gammaproteobacteria</taxon>
        <taxon>Enterobacterales</taxon>
        <taxon>Enterobacteriaceae</taxon>
        <taxon>Buttiauxella</taxon>
    </lineage>
</organism>
<dbReference type="PATRIC" id="fig|1354253.4.peg.1280"/>
<proteinExistence type="predicted"/>
<dbReference type="EMBL" id="LXEP01000011">
    <property type="protein sequence ID" value="OAT22637.1"/>
    <property type="molecule type" value="Genomic_DNA"/>
</dbReference>
<reference evidence="1 2" key="1">
    <citation type="submission" date="2016-04" db="EMBL/GenBank/DDBJ databases">
        <title>ATOL: Assembling a taxonomically balanced genome-scale reconstruction of the evolutionary history of the Enterobacteriaceae.</title>
        <authorList>
            <person name="Plunkett G.III."/>
            <person name="Neeno-Eckwall E.C."/>
            <person name="Glasner J.D."/>
            <person name="Perna N.T."/>
        </authorList>
    </citation>
    <scope>NUCLEOTIDE SEQUENCE [LARGE SCALE GENOMIC DNA]</scope>
    <source>
        <strain evidence="1 2">ATCC 51604</strain>
    </source>
</reference>
<comment type="caution">
    <text evidence="1">The sequence shown here is derived from an EMBL/GenBank/DDBJ whole genome shotgun (WGS) entry which is preliminary data.</text>
</comment>
<evidence type="ECO:0000313" key="2">
    <source>
        <dbReference type="Proteomes" id="UP000078504"/>
    </source>
</evidence>
<sequence>MFDIEMISVPVTEFMSGIVDNIYVRLVETPMQESSVTEFTE</sequence>
<evidence type="ECO:0000313" key="1">
    <source>
        <dbReference type="EMBL" id="OAT22637.1"/>
    </source>
</evidence>
<accession>A0A1B7I2Z7</accession>
<dbReference type="Proteomes" id="UP000078504">
    <property type="component" value="Unassembled WGS sequence"/>
</dbReference>
<dbReference type="AlphaFoldDB" id="A0A1B7I2Z7"/>
<protein>
    <submittedName>
        <fullName evidence="1">Uncharacterized protein</fullName>
    </submittedName>
</protein>
<name>A0A1B7I2Z7_9ENTR</name>